<comment type="caution">
    <text evidence="2">The sequence shown here is derived from an EMBL/GenBank/DDBJ whole genome shotgun (WGS) entry which is preliminary data.</text>
</comment>
<evidence type="ECO:0000259" key="1">
    <source>
        <dbReference type="Pfam" id="PF10536"/>
    </source>
</evidence>
<proteinExistence type="predicted"/>
<dbReference type="Pfam" id="PF10536">
    <property type="entry name" value="PMD"/>
    <property type="match status" value="1"/>
</dbReference>
<feature type="domain" description="Aminotransferase-like plant mobile" evidence="1">
    <location>
        <begin position="6"/>
        <end position="75"/>
    </location>
</feature>
<evidence type="ECO:0000313" key="2">
    <source>
        <dbReference type="EMBL" id="KAK5832936.1"/>
    </source>
</evidence>
<dbReference type="InterPro" id="IPR019557">
    <property type="entry name" value="AminoTfrase-like_pln_mobile"/>
</dbReference>
<keyword evidence="3" id="KW-1185">Reference proteome</keyword>
<dbReference type="Proteomes" id="UP001358586">
    <property type="component" value="Chromosome 5"/>
</dbReference>
<protein>
    <recommendedName>
        <fullName evidence="1">Aminotransferase-like plant mobile domain-containing protein</fullName>
    </recommendedName>
</protein>
<dbReference type="EMBL" id="JARKNE010000005">
    <property type="protein sequence ID" value="KAK5832936.1"/>
    <property type="molecule type" value="Genomic_DNA"/>
</dbReference>
<name>A0ABR0Q1B0_GOSAR</name>
<organism evidence="2 3">
    <name type="scientific">Gossypium arboreum</name>
    <name type="common">Tree cotton</name>
    <name type="synonym">Gossypium nanking</name>
    <dbReference type="NCBI Taxonomy" id="29729"/>
    <lineage>
        <taxon>Eukaryota</taxon>
        <taxon>Viridiplantae</taxon>
        <taxon>Streptophyta</taxon>
        <taxon>Embryophyta</taxon>
        <taxon>Tracheophyta</taxon>
        <taxon>Spermatophyta</taxon>
        <taxon>Magnoliopsida</taxon>
        <taxon>eudicotyledons</taxon>
        <taxon>Gunneridae</taxon>
        <taxon>Pentapetalae</taxon>
        <taxon>rosids</taxon>
        <taxon>malvids</taxon>
        <taxon>Malvales</taxon>
        <taxon>Malvaceae</taxon>
        <taxon>Malvoideae</taxon>
        <taxon>Gossypium</taxon>
    </lineage>
</organism>
<evidence type="ECO:0000313" key="3">
    <source>
        <dbReference type="Proteomes" id="UP001358586"/>
    </source>
</evidence>
<sequence length="86" mass="9819">MEAEIYTFNLPCGECIIRLEDITLELSLLVDGSIVMGSVVVGDWGDICEKLQDKVPDKFYGSRIEMKWLEDNFSYLHNTSSALQRE</sequence>
<accession>A0ABR0Q1B0</accession>
<gene>
    <name evidence="2" type="ORF">PVK06_016744</name>
</gene>
<reference evidence="2 3" key="1">
    <citation type="submission" date="2023-03" db="EMBL/GenBank/DDBJ databases">
        <title>WGS of Gossypium arboreum.</title>
        <authorList>
            <person name="Yu D."/>
        </authorList>
    </citation>
    <scope>NUCLEOTIDE SEQUENCE [LARGE SCALE GENOMIC DNA]</scope>
    <source>
        <tissue evidence="2">Leaf</tissue>
    </source>
</reference>